<feature type="compositionally biased region" description="Basic and acidic residues" evidence="1">
    <location>
        <begin position="30"/>
        <end position="42"/>
    </location>
</feature>
<feature type="region of interest" description="Disordered" evidence="1">
    <location>
        <begin position="1"/>
        <end position="42"/>
    </location>
</feature>
<evidence type="ECO:0000313" key="2">
    <source>
        <dbReference type="EMBL" id="WUG97961.1"/>
    </source>
</evidence>
<organism evidence="2 3">
    <name type="scientific">Streptomyces violaceus</name>
    <name type="common">Streptomyces venezuelae</name>
    <dbReference type="NCBI Taxonomy" id="1936"/>
    <lineage>
        <taxon>Bacteria</taxon>
        <taxon>Bacillati</taxon>
        <taxon>Actinomycetota</taxon>
        <taxon>Actinomycetes</taxon>
        <taxon>Kitasatosporales</taxon>
        <taxon>Streptomycetaceae</taxon>
        <taxon>Streptomyces</taxon>
    </lineage>
</organism>
<dbReference type="RefSeq" id="WP_328345341.1">
    <property type="nucleotide sequence ID" value="NZ_CP107906.1"/>
</dbReference>
<sequence>MTTDPVEARHSPAGQGLPRFRPGDLTSGDRASRQRMELEVPA</sequence>
<gene>
    <name evidence="2" type="ORF">OHB29_35975</name>
</gene>
<accession>A0ABZ1P1R3</accession>
<feature type="compositionally biased region" description="Basic and acidic residues" evidence="1">
    <location>
        <begin position="1"/>
        <end position="10"/>
    </location>
</feature>
<protein>
    <submittedName>
        <fullName evidence="2">Uncharacterized protein</fullName>
    </submittedName>
</protein>
<keyword evidence="3" id="KW-1185">Reference proteome</keyword>
<name>A0ABZ1P1R3_STRVL</name>
<evidence type="ECO:0000313" key="3">
    <source>
        <dbReference type="Proteomes" id="UP001341259"/>
    </source>
</evidence>
<reference evidence="2 3" key="1">
    <citation type="submission" date="2022-10" db="EMBL/GenBank/DDBJ databases">
        <title>The complete genomes of actinobacterial strains from the NBC collection.</title>
        <authorList>
            <person name="Joergensen T.S."/>
            <person name="Alvarez Arevalo M."/>
            <person name="Sterndorff E.B."/>
            <person name="Faurdal D."/>
            <person name="Vuksanovic O."/>
            <person name="Mourched A.-S."/>
            <person name="Charusanti P."/>
            <person name="Shaw S."/>
            <person name="Blin K."/>
            <person name="Weber T."/>
        </authorList>
    </citation>
    <scope>NUCLEOTIDE SEQUENCE [LARGE SCALE GENOMIC DNA]</scope>
    <source>
        <strain evidence="2 3">NBC_00456</strain>
    </source>
</reference>
<dbReference type="EMBL" id="CP107906">
    <property type="protein sequence ID" value="WUG97961.1"/>
    <property type="molecule type" value="Genomic_DNA"/>
</dbReference>
<dbReference type="Proteomes" id="UP001341259">
    <property type="component" value="Chromosome"/>
</dbReference>
<proteinExistence type="predicted"/>
<evidence type="ECO:0000256" key="1">
    <source>
        <dbReference type="SAM" id="MobiDB-lite"/>
    </source>
</evidence>